<name>A0ABX8A829_9BRAD</name>
<gene>
    <name evidence="6" type="ORF">RPMA_14430</name>
</gene>
<keyword evidence="7" id="KW-1185">Reference proteome</keyword>
<keyword evidence="4" id="KW-0804">Transcription</keyword>
<comment type="similarity">
    <text evidence="1">Belongs to the LysR transcriptional regulatory family.</text>
</comment>
<dbReference type="Proteomes" id="UP000682843">
    <property type="component" value="Chromosome"/>
</dbReference>
<dbReference type="InterPro" id="IPR005119">
    <property type="entry name" value="LysR_subst-bd"/>
</dbReference>
<evidence type="ECO:0000256" key="1">
    <source>
        <dbReference type="ARBA" id="ARBA00009437"/>
    </source>
</evidence>
<dbReference type="EMBL" id="CP036498">
    <property type="protein sequence ID" value="QUS39901.1"/>
    <property type="molecule type" value="Genomic_DNA"/>
</dbReference>
<evidence type="ECO:0000256" key="4">
    <source>
        <dbReference type="ARBA" id="ARBA00023163"/>
    </source>
</evidence>
<evidence type="ECO:0000313" key="6">
    <source>
        <dbReference type="EMBL" id="QUS39901.1"/>
    </source>
</evidence>
<sequence length="231" mass="25677">MRYCSISPLKDHVVIDWQAFKLWGIRANASCGVVLTAPHCSLRCEPVTTGQMDDALSSGGIDLAMGYCPNLNALGIMSEKLFLHSLFCLVRANHPQVRSSHVTLDTLLELQHAVVHSVGRSNELFETLLRTRKLRRKVTLLSSHVLSLSAIIASADLIVTVPRSLAEYYVGIDNLRMVEPPINIQPYEISQFCHGRFDGDPAVKWLRTYVANLHQEKRSRSRAASGKGARS</sequence>
<dbReference type="SUPFAM" id="SSF53850">
    <property type="entry name" value="Periplasmic binding protein-like II"/>
    <property type="match status" value="1"/>
</dbReference>
<organism evidence="6 7">
    <name type="scientific">Tardiphaga alba</name>
    <dbReference type="NCBI Taxonomy" id="340268"/>
    <lineage>
        <taxon>Bacteria</taxon>
        <taxon>Pseudomonadati</taxon>
        <taxon>Pseudomonadota</taxon>
        <taxon>Alphaproteobacteria</taxon>
        <taxon>Hyphomicrobiales</taxon>
        <taxon>Nitrobacteraceae</taxon>
        <taxon>Tardiphaga</taxon>
    </lineage>
</organism>
<dbReference type="Pfam" id="PF03466">
    <property type="entry name" value="LysR_substrate"/>
    <property type="match status" value="1"/>
</dbReference>
<proteinExistence type="inferred from homology"/>
<evidence type="ECO:0000313" key="7">
    <source>
        <dbReference type="Proteomes" id="UP000682843"/>
    </source>
</evidence>
<keyword evidence="2" id="KW-0805">Transcription regulation</keyword>
<keyword evidence="3" id="KW-0238">DNA-binding</keyword>
<evidence type="ECO:0000256" key="3">
    <source>
        <dbReference type="ARBA" id="ARBA00023125"/>
    </source>
</evidence>
<dbReference type="PANTHER" id="PTHR30118">
    <property type="entry name" value="HTH-TYPE TRANSCRIPTIONAL REGULATOR LEUO-RELATED"/>
    <property type="match status" value="1"/>
</dbReference>
<feature type="domain" description="LysR substrate-binding" evidence="5">
    <location>
        <begin position="37"/>
        <end position="211"/>
    </location>
</feature>
<evidence type="ECO:0000256" key="2">
    <source>
        <dbReference type="ARBA" id="ARBA00023015"/>
    </source>
</evidence>
<dbReference type="PANTHER" id="PTHR30118:SF15">
    <property type="entry name" value="TRANSCRIPTIONAL REGULATORY PROTEIN"/>
    <property type="match status" value="1"/>
</dbReference>
<protein>
    <recommendedName>
        <fullName evidence="5">LysR substrate-binding domain-containing protein</fullName>
    </recommendedName>
</protein>
<dbReference type="InterPro" id="IPR050389">
    <property type="entry name" value="LysR-type_TF"/>
</dbReference>
<evidence type="ECO:0000259" key="5">
    <source>
        <dbReference type="Pfam" id="PF03466"/>
    </source>
</evidence>
<accession>A0ABX8A829</accession>
<dbReference type="Gene3D" id="3.40.190.10">
    <property type="entry name" value="Periplasmic binding protein-like II"/>
    <property type="match status" value="2"/>
</dbReference>
<reference evidence="6 7" key="1">
    <citation type="submission" date="2019-02" db="EMBL/GenBank/DDBJ databases">
        <title>Emended description of the genus Rhodopseudomonas and description of Rhodopseudomonas albus sp. nov., a non-phototrophic, heavy-metal-tolerant bacterium isolated from garden soil.</title>
        <authorList>
            <person name="Bao Z."/>
            <person name="Cao W.W."/>
            <person name="Sato Y."/>
            <person name="Nishizawa T."/>
            <person name="Zhao J."/>
            <person name="Guo Y."/>
            <person name="Ohta H."/>
        </authorList>
    </citation>
    <scope>NUCLEOTIDE SEQUENCE [LARGE SCALE GENOMIC DNA]</scope>
    <source>
        <strain evidence="6 7">SK50-23</strain>
    </source>
</reference>